<proteinExistence type="predicted"/>
<dbReference type="InterPro" id="IPR032675">
    <property type="entry name" value="LRR_dom_sf"/>
</dbReference>
<dbReference type="InterPro" id="IPR001611">
    <property type="entry name" value="Leu-rich_rpt"/>
</dbReference>
<dbReference type="InterPro" id="IPR053211">
    <property type="entry name" value="DNA_repair-toleration"/>
</dbReference>
<dbReference type="Pfam" id="PF08263">
    <property type="entry name" value="LRRNT_2"/>
    <property type="match status" value="1"/>
</dbReference>
<dbReference type="GO" id="GO:0016020">
    <property type="term" value="C:membrane"/>
    <property type="evidence" value="ECO:0007669"/>
    <property type="project" value="UniProtKB-SubCell"/>
</dbReference>
<keyword evidence="4" id="KW-0677">Repeat</keyword>
<dbReference type="Proteomes" id="UP000607653">
    <property type="component" value="Unassembled WGS sequence"/>
</dbReference>
<evidence type="ECO:0000256" key="6">
    <source>
        <dbReference type="SAM" id="Phobius"/>
    </source>
</evidence>
<name>A0A822YI51_NELNU</name>
<keyword evidence="5 6" id="KW-0472">Membrane</keyword>
<comment type="caution">
    <text evidence="8">The sequence shown here is derived from an EMBL/GenBank/DDBJ whole genome shotgun (WGS) entry which is preliminary data.</text>
</comment>
<dbReference type="AlphaFoldDB" id="A0A822YI51"/>
<evidence type="ECO:0000256" key="3">
    <source>
        <dbReference type="ARBA" id="ARBA00022729"/>
    </source>
</evidence>
<gene>
    <name evidence="8" type="ORF">HUJ06_010654</name>
</gene>
<dbReference type="Pfam" id="PF13855">
    <property type="entry name" value="LRR_8"/>
    <property type="match status" value="1"/>
</dbReference>
<dbReference type="InterPro" id="IPR013210">
    <property type="entry name" value="LRR_N_plant-typ"/>
</dbReference>
<dbReference type="Gene3D" id="3.80.10.10">
    <property type="entry name" value="Ribonuclease Inhibitor"/>
    <property type="match status" value="1"/>
</dbReference>
<evidence type="ECO:0000313" key="9">
    <source>
        <dbReference type="Proteomes" id="UP000607653"/>
    </source>
</evidence>
<evidence type="ECO:0000256" key="4">
    <source>
        <dbReference type="ARBA" id="ARBA00022737"/>
    </source>
</evidence>
<organism evidence="8 9">
    <name type="scientific">Nelumbo nucifera</name>
    <name type="common">Sacred lotus</name>
    <dbReference type="NCBI Taxonomy" id="4432"/>
    <lineage>
        <taxon>Eukaryota</taxon>
        <taxon>Viridiplantae</taxon>
        <taxon>Streptophyta</taxon>
        <taxon>Embryophyta</taxon>
        <taxon>Tracheophyta</taxon>
        <taxon>Spermatophyta</taxon>
        <taxon>Magnoliopsida</taxon>
        <taxon>Proteales</taxon>
        <taxon>Nelumbonaceae</taxon>
        <taxon>Nelumbo</taxon>
    </lineage>
</organism>
<evidence type="ECO:0000256" key="2">
    <source>
        <dbReference type="ARBA" id="ARBA00022614"/>
    </source>
</evidence>
<evidence type="ECO:0000259" key="7">
    <source>
        <dbReference type="Pfam" id="PF08263"/>
    </source>
</evidence>
<keyword evidence="3" id="KW-0732">Signal</keyword>
<sequence>MPQFHFATCMMHPKCNSTFSSVDIDSLVDPVYLPIFLGSWICKMKQNELQHSQVTTIMAAIDQLLVVVVVVMLVISLVWDPLLAVSSESSIEAEALLKWKASLGNSAASLSSWTMAPLSDDNATTTPSPCSWFGIACDNTGSVSQVKLPAAGLQGKLDNFSFSSFPNLVYLNLSFNQLTGPIPHHIGRLSRLTHLDLSTNLLSGGLPLSLANLTQLIELNIASNSINGEIAQHLVTNCTRLSSLDLRKSRVFLFGSFLSIIH</sequence>
<comment type="subcellular location">
    <subcellularLocation>
        <location evidence="1">Membrane</location>
    </subcellularLocation>
</comment>
<keyword evidence="6" id="KW-1133">Transmembrane helix</keyword>
<feature type="domain" description="Leucine-rich repeat-containing N-terminal plant-type" evidence="7">
    <location>
        <begin position="92"/>
        <end position="138"/>
    </location>
</feature>
<protein>
    <recommendedName>
        <fullName evidence="7">Leucine-rich repeat-containing N-terminal plant-type domain-containing protein</fullName>
    </recommendedName>
</protein>
<dbReference type="PANTHER" id="PTHR48060:SF24">
    <property type="entry name" value="NON-SPECIFIC SERINE_THREONINE PROTEIN KINASE"/>
    <property type="match status" value="1"/>
</dbReference>
<dbReference type="FunFam" id="3.80.10.10:FF:000400">
    <property type="entry name" value="Nuclear pore complex protein NUP107"/>
    <property type="match status" value="1"/>
</dbReference>
<evidence type="ECO:0000256" key="1">
    <source>
        <dbReference type="ARBA" id="ARBA00004370"/>
    </source>
</evidence>
<keyword evidence="6" id="KW-0812">Transmembrane</keyword>
<keyword evidence="9" id="KW-1185">Reference proteome</keyword>
<evidence type="ECO:0000256" key="5">
    <source>
        <dbReference type="ARBA" id="ARBA00023136"/>
    </source>
</evidence>
<dbReference type="EMBL" id="DUZY01000003">
    <property type="protein sequence ID" value="DAD31803.1"/>
    <property type="molecule type" value="Genomic_DNA"/>
</dbReference>
<dbReference type="PANTHER" id="PTHR48060">
    <property type="entry name" value="DNA DAMAGE-REPAIR/TOLERATION PROTEIN DRT100"/>
    <property type="match status" value="1"/>
</dbReference>
<keyword evidence="2" id="KW-0433">Leucine-rich repeat</keyword>
<dbReference type="SUPFAM" id="SSF52058">
    <property type="entry name" value="L domain-like"/>
    <property type="match status" value="1"/>
</dbReference>
<reference evidence="8 9" key="1">
    <citation type="journal article" date="2020" name="Mol. Biol. Evol.">
        <title>Distinct Expression and Methylation Patterns for Genes with Different Fates following a Single Whole-Genome Duplication in Flowering Plants.</title>
        <authorList>
            <person name="Shi T."/>
            <person name="Rahmani R.S."/>
            <person name="Gugger P.F."/>
            <person name="Wang M."/>
            <person name="Li H."/>
            <person name="Zhang Y."/>
            <person name="Li Z."/>
            <person name="Wang Q."/>
            <person name="Van de Peer Y."/>
            <person name="Marchal K."/>
            <person name="Chen J."/>
        </authorList>
    </citation>
    <scope>NUCLEOTIDE SEQUENCE [LARGE SCALE GENOMIC DNA]</scope>
    <source>
        <tissue evidence="8">Leaf</tissue>
    </source>
</reference>
<feature type="transmembrane region" description="Helical" evidence="6">
    <location>
        <begin position="54"/>
        <end position="79"/>
    </location>
</feature>
<evidence type="ECO:0000313" key="8">
    <source>
        <dbReference type="EMBL" id="DAD31803.1"/>
    </source>
</evidence>
<accession>A0A822YI51</accession>